<gene>
    <name evidence="2" type="ORF">OPHB3_3871</name>
</gene>
<proteinExistence type="predicted"/>
<feature type="transmembrane region" description="Helical" evidence="1">
    <location>
        <begin position="406"/>
        <end position="430"/>
    </location>
</feature>
<feature type="transmembrane region" description="Helical" evidence="1">
    <location>
        <begin position="328"/>
        <end position="346"/>
    </location>
</feature>
<dbReference type="Proteomes" id="UP000052946">
    <property type="component" value="Unassembled WGS sequence"/>
</dbReference>
<feature type="transmembrane region" description="Helical" evidence="1">
    <location>
        <begin position="450"/>
        <end position="468"/>
    </location>
</feature>
<reference evidence="2 3" key="2">
    <citation type="journal article" date="2016" name="Genome Announc.">
        <title>Draft Genome Sequence of Oceanobacillus picturae Heshi-B3, Isolated from Fermented Rice Bran in a Traditional Japanese Seafood Dish.</title>
        <authorList>
            <person name="Akuzawa S."/>
            <person name="Nagaoka J."/>
            <person name="Kanekatsu M."/>
            <person name="Kanesaki Y."/>
            <person name="Suzuki T."/>
        </authorList>
    </citation>
    <scope>NUCLEOTIDE SEQUENCE [LARGE SCALE GENOMIC DNA]</scope>
    <source>
        <strain evidence="2 3">Heshi-B3</strain>
    </source>
</reference>
<feature type="transmembrane region" description="Helical" evidence="1">
    <location>
        <begin position="258"/>
        <end position="278"/>
    </location>
</feature>
<dbReference type="OrthoDB" id="2813114at2"/>
<dbReference type="RefSeq" id="WP_058951377.1">
    <property type="nucleotide sequence ID" value="NZ_BBXV01000078.1"/>
</dbReference>
<feature type="transmembrane region" description="Helical" evidence="1">
    <location>
        <begin position="284"/>
        <end position="302"/>
    </location>
</feature>
<dbReference type="EMBL" id="BBXV01000078">
    <property type="protein sequence ID" value="GAQ19886.1"/>
    <property type="molecule type" value="Genomic_DNA"/>
</dbReference>
<accession>A0A0U9HB08</accession>
<feature type="transmembrane region" description="Helical" evidence="1">
    <location>
        <begin position="201"/>
        <end position="224"/>
    </location>
</feature>
<evidence type="ECO:0000256" key="1">
    <source>
        <dbReference type="SAM" id="Phobius"/>
    </source>
</evidence>
<feature type="transmembrane region" description="Helical" evidence="1">
    <location>
        <begin position="89"/>
        <end position="105"/>
    </location>
</feature>
<keyword evidence="1" id="KW-0812">Transmembrane</keyword>
<name>A0A0U9HB08_9BACI</name>
<keyword evidence="1" id="KW-0472">Membrane</keyword>
<feature type="transmembrane region" description="Helical" evidence="1">
    <location>
        <begin position="31"/>
        <end position="51"/>
    </location>
</feature>
<keyword evidence="1" id="KW-1133">Transmembrane helix</keyword>
<feature type="transmembrane region" description="Helical" evidence="1">
    <location>
        <begin position="7"/>
        <end position="25"/>
    </location>
</feature>
<organism evidence="2 3">
    <name type="scientific">Oceanobacillus picturae</name>
    <dbReference type="NCBI Taxonomy" id="171693"/>
    <lineage>
        <taxon>Bacteria</taxon>
        <taxon>Bacillati</taxon>
        <taxon>Bacillota</taxon>
        <taxon>Bacilli</taxon>
        <taxon>Bacillales</taxon>
        <taxon>Bacillaceae</taxon>
        <taxon>Oceanobacillus</taxon>
    </lineage>
</organism>
<feature type="transmembrane region" description="Helical" evidence="1">
    <location>
        <begin position="366"/>
        <end position="394"/>
    </location>
</feature>
<feature type="transmembrane region" description="Helical" evidence="1">
    <location>
        <begin position="126"/>
        <end position="153"/>
    </location>
</feature>
<sequence>MKIKAYGLRIATIVYAILHFLTYFFPSDILLTVLAISGFAILLFAFLHFGLKGFKLPLMLFLIGLVVLLYANNFTLSDIYAGFLQMRDIIGLLIIVPMISWVLRGEAYMEAILSRAHQAINTSRKFYFSAMVFTQVISYFLLFGAIPMVYQFINDILKDEKGEGWENFKGTAVLRSFALSTMWVVSIPSFIFAVETMKASLWLAIIQGMVIAALGIGISVAFSIRDEKKYGLDITTVLQGKIAGILQSASSKKVSRKLVMEFLFLFVTLFGTIFALHGFFGLELMMTIPIVIFFWSLLYYAIKQRPGKFVEEAHHYTIEGMLKQSYQLSIMLGAGMLISALNQTGFGTSIVDGVYYLQQHIPFLNFLYLLPFIVILLGFLGLGPLTVMVLVAGILESIALPYPPELIVLAVTSGSVISILLSPLIMPVIVLSASNGLNGFKNGIKFNLGYAIVFYILVQCYIQTMIHVF</sequence>
<evidence type="ECO:0000313" key="2">
    <source>
        <dbReference type="EMBL" id="GAQ19886.1"/>
    </source>
</evidence>
<feature type="transmembrane region" description="Helical" evidence="1">
    <location>
        <begin position="58"/>
        <end position="83"/>
    </location>
</feature>
<protein>
    <submittedName>
        <fullName evidence="2">Uncharacterized protein</fullName>
    </submittedName>
</protein>
<evidence type="ECO:0000313" key="3">
    <source>
        <dbReference type="Proteomes" id="UP000052946"/>
    </source>
</evidence>
<comment type="caution">
    <text evidence="2">The sequence shown here is derived from an EMBL/GenBank/DDBJ whole genome shotgun (WGS) entry which is preliminary data.</text>
</comment>
<feature type="transmembrane region" description="Helical" evidence="1">
    <location>
        <begin position="173"/>
        <end position="194"/>
    </location>
</feature>
<reference evidence="3" key="1">
    <citation type="submission" date="2015-07" db="EMBL/GenBank/DDBJ databases">
        <title>Draft Genome Sequence of Oceanobacillus picturae Heshi-B3 that Was Isolated from Fermented Rice Bran with Aging Salted Mackerel, Which Was Named Heshiko as Traditional Fermented Seafood in Japan.</title>
        <authorList>
            <person name="Akuzawa S."/>
            <person name="Nakagawa J."/>
            <person name="Kanekatsu T."/>
            <person name="Kanesaki Y."/>
            <person name="Suzuki T."/>
        </authorList>
    </citation>
    <scope>NUCLEOTIDE SEQUENCE [LARGE SCALE GENOMIC DNA]</scope>
    <source>
        <strain evidence="3">Heshi-B3</strain>
    </source>
</reference>
<dbReference type="AlphaFoldDB" id="A0A0U9HB08"/>